<proteinExistence type="predicted"/>
<evidence type="ECO:0000313" key="1">
    <source>
        <dbReference type="EMBL" id="CAB4324083.1"/>
    </source>
</evidence>
<organism evidence="1">
    <name type="scientific">freshwater metagenome</name>
    <dbReference type="NCBI Taxonomy" id="449393"/>
    <lineage>
        <taxon>unclassified sequences</taxon>
        <taxon>metagenomes</taxon>
        <taxon>ecological metagenomes</taxon>
    </lineage>
</organism>
<reference evidence="1" key="1">
    <citation type="submission" date="2020-05" db="EMBL/GenBank/DDBJ databases">
        <authorList>
            <person name="Chiriac C."/>
            <person name="Salcher M."/>
            <person name="Ghai R."/>
            <person name="Kavagutti S V."/>
        </authorList>
    </citation>
    <scope>NUCLEOTIDE SEQUENCE</scope>
</reference>
<dbReference type="AlphaFoldDB" id="A0A6J5YDY0"/>
<accession>A0A6J5YDY0</accession>
<sequence>MRWWAAAWSTAVASRLVGVEIEVCSSRAAWGELRPVGGLLNQLDTSAMCAPNCC</sequence>
<gene>
    <name evidence="1" type="ORF">UFOPK1392_01847</name>
</gene>
<protein>
    <submittedName>
        <fullName evidence="1">Unannotated protein</fullName>
    </submittedName>
</protein>
<name>A0A6J5YDY0_9ZZZZ</name>
<dbReference type="EMBL" id="CAEMXZ010000100">
    <property type="protein sequence ID" value="CAB4324083.1"/>
    <property type="molecule type" value="Genomic_DNA"/>
</dbReference>